<feature type="region of interest" description="Disordered" evidence="7">
    <location>
        <begin position="1"/>
        <end position="30"/>
    </location>
</feature>
<dbReference type="PANTHER" id="PTHR42844">
    <property type="entry name" value="DIHYDRONEOPTERIN ALDOLASE 1-RELATED"/>
    <property type="match status" value="1"/>
</dbReference>
<dbReference type="PANTHER" id="PTHR42844:SF1">
    <property type="entry name" value="DIHYDRONEOPTERIN ALDOLASE 1-RELATED"/>
    <property type="match status" value="1"/>
</dbReference>
<evidence type="ECO:0000313" key="10">
    <source>
        <dbReference type="Proteomes" id="UP001056035"/>
    </source>
</evidence>
<dbReference type="Pfam" id="PF02152">
    <property type="entry name" value="FolB"/>
    <property type="match status" value="1"/>
</dbReference>
<protein>
    <recommendedName>
        <fullName evidence="6">7,8-dihydroneopterin aldolase</fullName>
        <ecNumber evidence="6">4.1.2.25</ecNumber>
    </recommendedName>
</protein>
<reference evidence="9 10" key="1">
    <citation type="submission" date="2022-06" db="EMBL/GenBank/DDBJ databases">
        <title>Paraconexibacter antarcticus.</title>
        <authorList>
            <person name="Kim C.S."/>
        </authorList>
    </citation>
    <scope>NUCLEOTIDE SEQUENCE [LARGE SCALE GENOMIC DNA]</scope>
    <source>
        <strain evidence="9 10">02-257</strain>
    </source>
</reference>
<dbReference type="EMBL" id="CP098502">
    <property type="protein sequence ID" value="UTI65818.1"/>
    <property type="molecule type" value="Genomic_DNA"/>
</dbReference>
<dbReference type="RefSeq" id="WP_254572496.1">
    <property type="nucleotide sequence ID" value="NZ_CP098502.1"/>
</dbReference>
<feature type="compositionally biased region" description="Acidic residues" evidence="7">
    <location>
        <begin position="8"/>
        <end position="29"/>
    </location>
</feature>
<dbReference type="EC" id="4.1.2.25" evidence="6"/>
<evidence type="ECO:0000256" key="4">
    <source>
        <dbReference type="ARBA" id="ARBA00022909"/>
    </source>
</evidence>
<evidence type="ECO:0000256" key="1">
    <source>
        <dbReference type="ARBA" id="ARBA00001353"/>
    </source>
</evidence>
<evidence type="ECO:0000256" key="6">
    <source>
        <dbReference type="RuleBase" id="RU362079"/>
    </source>
</evidence>
<comment type="catalytic activity">
    <reaction evidence="1 6">
        <text>7,8-dihydroneopterin = 6-hydroxymethyl-7,8-dihydropterin + glycolaldehyde</text>
        <dbReference type="Rhea" id="RHEA:10540"/>
        <dbReference type="ChEBI" id="CHEBI:17001"/>
        <dbReference type="ChEBI" id="CHEBI:17071"/>
        <dbReference type="ChEBI" id="CHEBI:44841"/>
        <dbReference type="EC" id="4.1.2.25"/>
    </reaction>
</comment>
<dbReference type="InterPro" id="IPR006156">
    <property type="entry name" value="Dihydroneopterin_aldolase"/>
</dbReference>
<gene>
    <name evidence="9" type="primary">folB</name>
    <name evidence="9" type="ORF">NBH00_06270</name>
</gene>
<comment type="similarity">
    <text evidence="3 6">Belongs to the DHNA family.</text>
</comment>
<evidence type="ECO:0000256" key="7">
    <source>
        <dbReference type="SAM" id="MobiDB-lite"/>
    </source>
</evidence>
<organism evidence="9 10">
    <name type="scientific">Paraconexibacter antarcticus</name>
    <dbReference type="NCBI Taxonomy" id="2949664"/>
    <lineage>
        <taxon>Bacteria</taxon>
        <taxon>Bacillati</taxon>
        <taxon>Actinomycetota</taxon>
        <taxon>Thermoleophilia</taxon>
        <taxon>Solirubrobacterales</taxon>
        <taxon>Paraconexibacteraceae</taxon>
        <taxon>Paraconexibacter</taxon>
    </lineage>
</organism>
<name>A0ABY5DWZ1_9ACTN</name>
<keyword evidence="10" id="KW-1185">Reference proteome</keyword>
<evidence type="ECO:0000256" key="3">
    <source>
        <dbReference type="ARBA" id="ARBA00005708"/>
    </source>
</evidence>
<dbReference type="Proteomes" id="UP001056035">
    <property type="component" value="Chromosome"/>
</dbReference>
<accession>A0ABY5DWZ1</accession>
<evidence type="ECO:0000259" key="8">
    <source>
        <dbReference type="SMART" id="SM00905"/>
    </source>
</evidence>
<dbReference type="Gene3D" id="3.30.1130.10">
    <property type="match status" value="1"/>
</dbReference>
<proteinExistence type="inferred from homology"/>
<evidence type="ECO:0000256" key="2">
    <source>
        <dbReference type="ARBA" id="ARBA00005013"/>
    </source>
</evidence>
<sequence length="151" mass="16852">MADHEPYDDLDDEDDLDLDDDSFDEDEGPQTEVTIEVTGLSLYTHHGVTAAEREIGQRLVLDLRLEVGECDATVTDMVQDTVDYGEVCNVVALVAQQRSYKTLERLCSAIADRLLDDFAADEVWVKASKPEPPIALPVAEVSVEVWRQLRS</sequence>
<evidence type="ECO:0000256" key="5">
    <source>
        <dbReference type="ARBA" id="ARBA00023239"/>
    </source>
</evidence>
<dbReference type="SUPFAM" id="SSF55620">
    <property type="entry name" value="Tetrahydrobiopterin biosynthesis enzymes-like"/>
    <property type="match status" value="1"/>
</dbReference>
<dbReference type="NCBIfam" id="TIGR00525">
    <property type="entry name" value="folB"/>
    <property type="match status" value="1"/>
</dbReference>
<keyword evidence="5 6" id="KW-0456">Lyase</keyword>
<keyword evidence="4 6" id="KW-0289">Folate biosynthesis</keyword>
<feature type="domain" description="Dihydroneopterin aldolase/epimerase" evidence="8">
    <location>
        <begin position="35"/>
        <end position="147"/>
    </location>
</feature>
<dbReference type="GO" id="GO:0004150">
    <property type="term" value="F:dihydroneopterin aldolase activity"/>
    <property type="evidence" value="ECO:0007669"/>
    <property type="project" value="UniProtKB-EC"/>
</dbReference>
<comment type="function">
    <text evidence="6">Catalyzes the conversion of 7,8-dihydroneopterin to 6-hydroxymethyl-7,8-dihydropterin.</text>
</comment>
<comment type="pathway">
    <text evidence="2 6">Cofactor biosynthesis; tetrahydrofolate biosynthesis; 2-amino-4-hydroxy-6-hydroxymethyl-7,8-dihydropteridine diphosphate from 7,8-dihydroneopterin triphosphate: step 3/4.</text>
</comment>
<evidence type="ECO:0000313" key="9">
    <source>
        <dbReference type="EMBL" id="UTI65818.1"/>
    </source>
</evidence>
<dbReference type="InterPro" id="IPR043133">
    <property type="entry name" value="GTP-CH-I_C/QueF"/>
</dbReference>
<dbReference type="NCBIfam" id="TIGR00526">
    <property type="entry name" value="folB_dom"/>
    <property type="match status" value="1"/>
</dbReference>
<dbReference type="InterPro" id="IPR006157">
    <property type="entry name" value="FolB_dom"/>
</dbReference>
<dbReference type="SMART" id="SM00905">
    <property type="entry name" value="FolB"/>
    <property type="match status" value="1"/>
</dbReference>